<keyword evidence="10 14" id="KW-1133">Transmembrane helix</keyword>
<proteinExistence type="predicted"/>
<evidence type="ECO:0000256" key="13">
    <source>
        <dbReference type="SAM" id="MobiDB-lite"/>
    </source>
</evidence>
<feature type="region of interest" description="Disordered" evidence="13">
    <location>
        <begin position="769"/>
        <end position="818"/>
    </location>
</feature>
<feature type="domain" description="RING-type" evidence="15">
    <location>
        <begin position="719"/>
        <end position="762"/>
    </location>
</feature>
<feature type="compositionally biased region" description="Polar residues" evidence="13">
    <location>
        <begin position="787"/>
        <end position="810"/>
    </location>
</feature>
<dbReference type="GO" id="GO:0006511">
    <property type="term" value="P:ubiquitin-dependent protein catabolic process"/>
    <property type="evidence" value="ECO:0007669"/>
    <property type="project" value="TreeGrafter"/>
</dbReference>
<keyword evidence="9" id="KW-0862">Zinc</keyword>
<evidence type="ECO:0000256" key="8">
    <source>
        <dbReference type="ARBA" id="ARBA00022786"/>
    </source>
</evidence>
<dbReference type="SMART" id="SM00184">
    <property type="entry name" value="RING"/>
    <property type="match status" value="1"/>
</dbReference>
<gene>
    <name evidence="16" type="ORF">GQ43DRAFT_447626</name>
</gene>
<feature type="region of interest" description="Disordered" evidence="13">
    <location>
        <begin position="531"/>
        <end position="573"/>
    </location>
</feature>
<feature type="compositionally biased region" description="Polar residues" evidence="13">
    <location>
        <begin position="122"/>
        <end position="133"/>
    </location>
</feature>
<dbReference type="PROSITE" id="PS50089">
    <property type="entry name" value="ZF_RING_2"/>
    <property type="match status" value="1"/>
</dbReference>
<feature type="region of interest" description="Disordered" evidence="13">
    <location>
        <begin position="462"/>
        <end position="516"/>
    </location>
</feature>
<feature type="region of interest" description="Disordered" evidence="13">
    <location>
        <begin position="414"/>
        <end position="439"/>
    </location>
</feature>
<dbReference type="SUPFAM" id="SSF57850">
    <property type="entry name" value="RING/U-box"/>
    <property type="match status" value="1"/>
</dbReference>
<dbReference type="Proteomes" id="UP000799536">
    <property type="component" value="Unassembled WGS sequence"/>
</dbReference>
<evidence type="ECO:0000256" key="2">
    <source>
        <dbReference type="ARBA" id="ARBA00004141"/>
    </source>
</evidence>
<dbReference type="OrthoDB" id="5357315at2759"/>
<evidence type="ECO:0000313" key="17">
    <source>
        <dbReference type="Proteomes" id="UP000799536"/>
    </source>
</evidence>
<dbReference type="Gene3D" id="3.50.30.30">
    <property type="match status" value="1"/>
</dbReference>
<dbReference type="Gene3D" id="3.30.40.10">
    <property type="entry name" value="Zinc/RING finger domain, C3HC4 (zinc finger)"/>
    <property type="match status" value="1"/>
</dbReference>
<evidence type="ECO:0000256" key="7">
    <source>
        <dbReference type="ARBA" id="ARBA00022771"/>
    </source>
</evidence>
<comment type="catalytic activity">
    <reaction evidence="1">
        <text>S-ubiquitinyl-[E2 ubiquitin-conjugating enzyme]-L-cysteine + [acceptor protein]-L-lysine = [E2 ubiquitin-conjugating enzyme]-L-cysteine + N(6)-ubiquitinyl-[acceptor protein]-L-lysine.</text>
        <dbReference type="EC" id="2.3.2.27"/>
    </reaction>
</comment>
<dbReference type="InterPro" id="IPR001841">
    <property type="entry name" value="Znf_RING"/>
</dbReference>
<dbReference type="CDD" id="cd04813">
    <property type="entry name" value="PA_1"/>
    <property type="match status" value="1"/>
</dbReference>
<feature type="compositionally biased region" description="Basic and acidic residues" evidence="13">
    <location>
        <begin position="494"/>
        <end position="504"/>
    </location>
</feature>
<name>A0A9P4MUK1_9PLEO</name>
<comment type="caution">
    <text evidence="16">The sequence shown here is derived from an EMBL/GenBank/DDBJ whole genome shotgun (WGS) entry which is preliminary data.</text>
</comment>
<dbReference type="Pfam" id="PF02225">
    <property type="entry name" value="PA"/>
    <property type="match status" value="1"/>
</dbReference>
<keyword evidence="6" id="KW-0479">Metal-binding</keyword>
<feature type="compositionally biased region" description="Basic and acidic residues" evidence="13">
    <location>
        <begin position="832"/>
        <end position="843"/>
    </location>
</feature>
<feature type="region of interest" description="Disordered" evidence="13">
    <location>
        <begin position="832"/>
        <end position="854"/>
    </location>
</feature>
<protein>
    <recommendedName>
        <fullName evidence="3">RING-type E3 ubiquitin transferase</fullName>
        <ecNumber evidence="3">2.3.2.27</ecNumber>
    </recommendedName>
</protein>
<keyword evidence="5 14" id="KW-0812">Transmembrane</keyword>
<evidence type="ECO:0000256" key="3">
    <source>
        <dbReference type="ARBA" id="ARBA00012483"/>
    </source>
</evidence>
<dbReference type="GO" id="GO:0061630">
    <property type="term" value="F:ubiquitin protein ligase activity"/>
    <property type="evidence" value="ECO:0007669"/>
    <property type="project" value="UniProtKB-EC"/>
</dbReference>
<dbReference type="GO" id="GO:0016567">
    <property type="term" value="P:protein ubiquitination"/>
    <property type="evidence" value="ECO:0007669"/>
    <property type="project" value="TreeGrafter"/>
</dbReference>
<evidence type="ECO:0000256" key="14">
    <source>
        <dbReference type="SAM" id="Phobius"/>
    </source>
</evidence>
<feature type="region of interest" description="Disordered" evidence="13">
    <location>
        <begin position="640"/>
        <end position="701"/>
    </location>
</feature>
<comment type="subcellular location">
    <subcellularLocation>
        <location evidence="2">Membrane</location>
        <topology evidence="2">Multi-pass membrane protein</topology>
    </subcellularLocation>
</comment>
<dbReference type="CDD" id="cd16454">
    <property type="entry name" value="RING-H2_PA-TM-RING"/>
    <property type="match status" value="1"/>
</dbReference>
<feature type="transmembrane region" description="Helical" evidence="14">
    <location>
        <begin position="593"/>
        <end position="613"/>
    </location>
</feature>
<feature type="compositionally biased region" description="Low complexity" evidence="13">
    <location>
        <begin position="663"/>
        <end position="681"/>
    </location>
</feature>
<keyword evidence="4" id="KW-0808">Transferase</keyword>
<feature type="compositionally biased region" description="Basic and acidic residues" evidence="13">
    <location>
        <begin position="538"/>
        <end position="556"/>
    </location>
</feature>
<dbReference type="PANTHER" id="PTHR45977:SF4">
    <property type="entry name" value="RING-TYPE DOMAIN-CONTAINING PROTEIN"/>
    <property type="match status" value="1"/>
</dbReference>
<keyword evidence="7 12" id="KW-0863">Zinc-finger</keyword>
<sequence length="890" mass="96824">MRPLRLLLSLLSSLIAITLLLYFTLGARRNDTPLQTPSSPVKKSKLKAFWSFTSPASFFPPSAVISLTDDNSTFFLARPAAFGPLLPSQGLSGPLWIGSGFGDDTMGRGELGCSDVPGWSDGDQNPGASSNLGLDSKRNSFEASDNEGARSSARRTLRSKRSQDGATTKNPDKSRDDDGTDDYLHHPLPASEMAKSHSITGEGKNSEHADIQSLQEGAEIAGKVVLLKRGGCGFLEKVKWAQRRGGVALIVGDDVRGGALVQMYAHGDTSNVTIPALFTSHTTAHLLSSLLPTGGLLQDLSPEDAAKLGLGRGKGSKNSKSKNDSGNKQESVKHPTSTRIAGRPTRTPKAGEENPGRVEPTRASDVSDHSGWFRSFLYALGFGNPGSGSAGWVSRRPPSSGNIDWVLVEDWDDQRSNQKPIKTRPTVKPTSTSQTAPVPATDDFVIGEQDWRDPDLLPKHTSAAVRPADSGRVQQQAEARPLKGGSILPGSGEYTKDGHLKSEIKGNGQQNDHEEHPGWLKNILHDAEANQKLQPAPSRREAGDTTYLETKKEPSKSHAVQNEDETKTPDHHEGLWVTLTPTNMSGSPLFDTLLVLVVSPLVTLTVVYALLLLRSRIRRRRWRAPKSVVDRLPVRTYHTISDSSPARTPASPSLTTPLLQNHSSQSRPTSSVSRPRSRTASEVPAASSSFKGGRSPEEEKREAGLAEWRRRYGGRQKECVVCLEEYVDGVSRVMSLPCGHEFHADCITPWLVTRRRTCPICKGDVVRSLSQVHHDRHSRSSSSSHSPNYNDDSESLQAQAAETRNDSPSASRPIDADFGSDVEANWLDDRMEADDHPRTRENDSDGDSGAGDLGFSIREVGVSIRRGFSSLRGALGLQRRENRADVDRDR</sequence>
<evidence type="ECO:0000256" key="5">
    <source>
        <dbReference type="ARBA" id="ARBA00022692"/>
    </source>
</evidence>
<feature type="compositionally biased region" description="Basic and acidic residues" evidence="13">
    <location>
        <begin position="170"/>
        <end position="185"/>
    </location>
</feature>
<feature type="compositionally biased region" description="Polar residues" evidence="13">
    <location>
        <begin position="640"/>
        <end position="662"/>
    </location>
</feature>
<keyword evidence="11 14" id="KW-0472">Membrane</keyword>
<evidence type="ECO:0000313" key="16">
    <source>
        <dbReference type="EMBL" id="KAF2203137.1"/>
    </source>
</evidence>
<feature type="region of interest" description="Disordered" evidence="13">
    <location>
        <begin position="307"/>
        <end position="366"/>
    </location>
</feature>
<evidence type="ECO:0000259" key="15">
    <source>
        <dbReference type="PROSITE" id="PS50089"/>
    </source>
</evidence>
<accession>A0A9P4MUK1</accession>
<evidence type="ECO:0000256" key="10">
    <source>
        <dbReference type="ARBA" id="ARBA00022989"/>
    </source>
</evidence>
<dbReference type="InterPro" id="IPR003137">
    <property type="entry name" value="PA_domain"/>
</dbReference>
<feature type="region of interest" description="Disordered" evidence="13">
    <location>
        <begin position="108"/>
        <end position="210"/>
    </location>
</feature>
<feature type="compositionally biased region" description="Basic and acidic residues" evidence="13">
    <location>
        <begin position="349"/>
        <end position="366"/>
    </location>
</feature>
<evidence type="ECO:0000256" key="4">
    <source>
        <dbReference type="ARBA" id="ARBA00022679"/>
    </source>
</evidence>
<feature type="compositionally biased region" description="Basic and acidic residues" evidence="13">
    <location>
        <begin position="321"/>
        <end position="333"/>
    </location>
</feature>
<evidence type="ECO:0000256" key="12">
    <source>
        <dbReference type="PROSITE-ProRule" id="PRU00175"/>
    </source>
</evidence>
<reference evidence="16" key="1">
    <citation type="journal article" date="2020" name="Stud. Mycol.">
        <title>101 Dothideomycetes genomes: a test case for predicting lifestyles and emergence of pathogens.</title>
        <authorList>
            <person name="Haridas S."/>
            <person name="Albert R."/>
            <person name="Binder M."/>
            <person name="Bloem J."/>
            <person name="Labutti K."/>
            <person name="Salamov A."/>
            <person name="Andreopoulos B."/>
            <person name="Baker S."/>
            <person name="Barry K."/>
            <person name="Bills G."/>
            <person name="Bluhm B."/>
            <person name="Cannon C."/>
            <person name="Castanera R."/>
            <person name="Culley D."/>
            <person name="Daum C."/>
            <person name="Ezra D."/>
            <person name="Gonzalez J."/>
            <person name="Henrissat B."/>
            <person name="Kuo A."/>
            <person name="Liang C."/>
            <person name="Lipzen A."/>
            <person name="Lutzoni F."/>
            <person name="Magnuson J."/>
            <person name="Mondo S."/>
            <person name="Nolan M."/>
            <person name="Ohm R."/>
            <person name="Pangilinan J."/>
            <person name="Park H.-J."/>
            <person name="Ramirez L."/>
            <person name="Alfaro M."/>
            <person name="Sun H."/>
            <person name="Tritt A."/>
            <person name="Yoshinaga Y."/>
            <person name="Zwiers L.-H."/>
            <person name="Turgeon B."/>
            <person name="Goodwin S."/>
            <person name="Spatafora J."/>
            <person name="Crous P."/>
            <person name="Grigoriev I."/>
        </authorList>
    </citation>
    <scope>NUCLEOTIDE SEQUENCE</scope>
    <source>
        <strain evidence="16">ATCC 74209</strain>
    </source>
</reference>
<dbReference type="EC" id="2.3.2.27" evidence="3"/>
<evidence type="ECO:0000256" key="1">
    <source>
        <dbReference type="ARBA" id="ARBA00000900"/>
    </source>
</evidence>
<evidence type="ECO:0000256" key="9">
    <source>
        <dbReference type="ARBA" id="ARBA00022833"/>
    </source>
</evidence>
<dbReference type="PANTHER" id="PTHR45977">
    <property type="entry name" value="TARGET OF ERK KINASE MPK-1"/>
    <property type="match status" value="1"/>
</dbReference>
<dbReference type="EMBL" id="ML993912">
    <property type="protein sequence ID" value="KAF2203137.1"/>
    <property type="molecule type" value="Genomic_DNA"/>
</dbReference>
<dbReference type="GO" id="GO:0016020">
    <property type="term" value="C:membrane"/>
    <property type="evidence" value="ECO:0007669"/>
    <property type="project" value="UniProtKB-SubCell"/>
</dbReference>
<keyword evidence="8" id="KW-0833">Ubl conjugation pathway</keyword>
<dbReference type="InterPro" id="IPR046450">
    <property type="entry name" value="PA_dom_sf"/>
</dbReference>
<feature type="compositionally biased region" description="Basic and acidic residues" evidence="13">
    <location>
        <begin position="878"/>
        <end position="890"/>
    </location>
</feature>
<dbReference type="GO" id="GO:0008270">
    <property type="term" value="F:zinc ion binding"/>
    <property type="evidence" value="ECO:0007669"/>
    <property type="project" value="UniProtKB-KW"/>
</dbReference>
<feature type="region of interest" description="Disordered" evidence="13">
    <location>
        <begin position="871"/>
        <end position="890"/>
    </location>
</feature>
<organism evidence="16 17">
    <name type="scientific">Delitschia confertaspora ATCC 74209</name>
    <dbReference type="NCBI Taxonomy" id="1513339"/>
    <lineage>
        <taxon>Eukaryota</taxon>
        <taxon>Fungi</taxon>
        <taxon>Dikarya</taxon>
        <taxon>Ascomycota</taxon>
        <taxon>Pezizomycotina</taxon>
        <taxon>Dothideomycetes</taxon>
        <taxon>Pleosporomycetidae</taxon>
        <taxon>Pleosporales</taxon>
        <taxon>Delitschiaceae</taxon>
        <taxon>Delitschia</taxon>
    </lineage>
</organism>
<dbReference type="AlphaFoldDB" id="A0A9P4MUK1"/>
<feature type="compositionally biased region" description="Basic and acidic residues" evidence="13">
    <location>
        <begin position="564"/>
        <end position="573"/>
    </location>
</feature>
<dbReference type="SUPFAM" id="SSF52025">
    <property type="entry name" value="PA domain"/>
    <property type="match status" value="1"/>
</dbReference>
<dbReference type="FunFam" id="3.30.40.10:FF:000364">
    <property type="entry name" value="Protease-associated PA domain protein"/>
    <property type="match status" value="1"/>
</dbReference>
<evidence type="ECO:0000256" key="6">
    <source>
        <dbReference type="ARBA" id="ARBA00022723"/>
    </source>
</evidence>
<keyword evidence="17" id="KW-1185">Reference proteome</keyword>
<dbReference type="InterPro" id="IPR013083">
    <property type="entry name" value="Znf_RING/FYVE/PHD"/>
</dbReference>
<dbReference type="Pfam" id="PF13639">
    <property type="entry name" value="zf-RING_2"/>
    <property type="match status" value="1"/>
</dbReference>
<evidence type="ECO:0000256" key="11">
    <source>
        <dbReference type="ARBA" id="ARBA00023136"/>
    </source>
</evidence>